<organism evidence="2">
    <name type="scientific">Castor canadensis</name>
    <name type="common">American beaver</name>
    <dbReference type="NCBI Taxonomy" id="51338"/>
    <lineage>
        <taxon>Eukaryota</taxon>
        <taxon>Metazoa</taxon>
        <taxon>Chordata</taxon>
        <taxon>Craniata</taxon>
        <taxon>Vertebrata</taxon>
        <taxon>Euteleostomi</taxon>
        <taxon>Mammalia</taxon>
        <taxon>Eutheria</taxon>
        <taxon>Euarchontoglires</taxon>
        <taxon>Glires</taxon>
        <taxon>Rodentia</taxon>
        <taxon>Castorimorpha</taxon>
        <taxon>Castoridae</taxon>
        <taxon>Castor</taxon>
    </lineage>
</organism>
<accession>A0A8C0W205</accession>
<dbReference type="Ensembl" id="ENSCCNT00000005898.1">
    <property type="protein sequence ID" value="ENSCCNP00000004489.1"/>
    <property type="gene ID" value="ENSCCNG00000004776.1"/>
</dbReference>
<reference evidence="2" key="1">
    <citation type="submission" date="2023-09" db="UniProtKB">
        <authorList>
            <consortium name="Ensembl"/>
        </authorList>
    </citation>
    <scope>IDENTIFICATION</scope>
</reference>
<feature type="region of interest" description="Disordered" evidence="1">
    <location>
        <begin position="1"/>
        <end position="38"/>
    </location>
</feature>
<dbReference type="AlphaFoldDB" id="A0A8C0W205"/>
<sequence length="100" mass="11072">MPGETPETVPATEELPQLQTETRSGTESDSDKSEPRFTQVSTPAQLGLKFGLLLLLISWWLSVPGLAEISLQSLLSFLTYSSPVCLRSLPFSCEDMCHWI</sequence>
<evidence type="ECO:0000313" key="2">
    <source>
        <dbReference type="Ensembl" id="ENSCCNP00000004489.1"/>
    </source>
</evidence>
<evidence type="ECO:0000256" key="1">
    <source>
        <dbReference type="SAM" id="MobiDB-lite"/>
    </source>
</evidence>
<protein>
    <submittedName>
        <fullName evidence="2">Uncharacterized protein</fullName>
    </submittedName>
</protein>
<proteinExistence type="predicted"/>
<name>A0A8C0W205_CASCN</name>
<feature type="compositionally biased region" description="Basic and acidic residues" evidence="1">
    <location>
        <begin position="24"/>
        <end position="35"/>
    </location>
</feature>